<evidence type="ECO:0000313" key="2">
    <source>
        <dbReference type="Proteomes" id="UP001243375"/>
    </source>
</evidence>
<dbReference type="Proteomes" id="UP001243375">
    <property type="component" value="Unassembled WGS sequence"/>
</dbReference>
<organism evidence="1 2">
    <name type="scientific">Naganishia vaughanmartiniae</name>
    <dbReference type="NCBI Taxonomy" id="1424756"/>
    <lineage>
        <taxon>Eukaryota</taxon>
        <taxon>Fungi</taxon>
        <taxon>Dikarya</taxon>
        <taxon>Basidiomycota</taxon>
        <taxon>Agaricomycotina</taxon>
        <taxon>Tremellomycetes</taxon>
        <taxon>Filobasidiales</taxon>
        <taxon>Filobasidiaceae</taxon>
        <taxon>Naganishia</taxon>
    </lineage>
</organism>
<dbReference type="EMBL" id="JASBWU010000001">
    <property type="protein sequence ID" value="KAJ9125393.1"/>
    <property type="molecule type" value="Genomic_DNA"/>
</dbReference>
<reference evidence="1" key="1">
    <citation type="submission" date="2023-04" db="EMBL/GenBank/DDBJ databases">
        <title>Draft Genome sequencing of Naganishia species isolated from polar environments using Oxford Nanopore Technology.</title>
        <authorList>
            <person name="Leo P."/>
            <person name="Venkateswaran K."/>
        </authorList>
    </citation>
    <scope>NUCLEOTIDE SEQUENCE</scope>
    <source>
        <strain evidence="1">MNA-CCFEE 5425</strain>
    </source>
</reference>
<proteinExistence type="predicted"/>
<accession>A0ACC2XN34</accession>
<gene>
    <name evidence="1" type="ORF">QFC22_000353</name>
</gene>
<name>A0ACC2XN34_9TREE</name>
<sequence>MPVVRSEDPLAEYGYDIIDPRHTKYQPTNLPDPETKQRAAGNATGTAIHLENDVTLDHKWREKTGGATQDEGDYTRLRLMEDEESEEVHLRTKYLFNEDKAMTPLSQMQATKELLTEGQRIAYVGLCALIAREMIRDMGRGWVMSKKEKMRGKGHDEPAVVESGRLWMLKIMARLYQHMDLSPEEQRMIESLAEHGVTADDLVPALMTTHTIDNPEYDPNEAAAREDMEEHDLDDVHQEEEEGTRGVGLEKVLSEGSDDLSVGKQDAAHPVVPPLYHAAAEINNNNNNNNDNDEADIADLVGSIDLGSSSGAATPKALDEPAAQSAVAPIKTEYKDVEPKHEDPLAMGKALPGVSTTLSKTDKNVTLDIRWTVLCDLFLQLIGDSVYDSRSRVYLERVAERLGLTWMDVTRFEKRVTDALEIQEGVEQLEQDTIIEDRQQRGKKKRYAMMGLATLGGGLVIGLSAGLLAPVIGAGLGAAFATVGITGTTGFLAGAGGAAVITTGGVLTGGRIAGKGMARRTRNVGTFEFKPIHNNKRVNCFITVPGFMSSLNDDVRLPFSTLDSTVGDVFSVLWEPEMMNEMGNALKILTTEVLTQVGQTVLAATAMTALLTALQWPLILTKLGYLIDNPWSNALDRSWHAGQVLADVLISRHAGVRPISLIGFSLGARAIFYALEELAKRKAYGIVQDVYLFGATVTAPPSTWLNVRSVIAGKFVNAFATSDWLLGYLFRFTSGGLNTVAGLRPVEGVPGLENVDVTDKVTGHLSYRSCMPALLEVVGLPITADWFDEPDDPYLDMSPQDDAIAQQEAIEKRKDNKGVWRMFRKNKVSSTTAPQTAVNPPPSYTSNQGTDNKIEEYVDDSGDITSTIVNGELGKRVESDDADKESDLPPATVGFDFKAIGEVLGKDVDPASTKRLESRMINPVPTHITKAPAPLERSESAPPLSEEKIDQEVDSWNASSDVQPSLKSAPHRPSLLSRTTSSDHTTPIEEKVIPIPEMTTQRARQFPSHVLKSAASIFNANPFSSASSSPVLPETTAAWNSAPASDHDASQDDYEGDIGGDIGYQYESNTSSNNRISEPAVAGATLAGWSTDVDKAKSVKDDWALNNPW</sequence>
<evidence type="ECO:0000313" key="1">
    <source>
        <dbReference type="EMBL" id="KAJ9125393.1"/>
    </source>
</evidence>
<protein>
    <submittedName>
        <fullName evidence="1">Uncharacterized protein</fullName>
    </submittedName>
</protein>
<comment type="caution">
    <text evidence="1">The sequence shown here is derived from an EMBL/GenBank/DDBJ whole genome shotgun (WGS) entry which is preliminary data.</text>
</comment>
<keyword evidence="2" id="KW-1185">Reference proteome</keyword>